<feature type="region of interest" description="Disordered" evidence="5">
    <location>
        <begin position="392"/>
        <end position="413"/>
    </location>
</feature>
<evidence type="ECO:0000313" key="7">
    <source>
        <dbReference type="EMBL" id="KZN04526.1"/>
    </source>
</evidence>
<evidence type="ECO:0000256" key="1">
    <source>
        <dbReference type="ARBA" id="ARBA00023015"/>
    </source>
</evidence>
<dbReference type="GO" id="GO:0006355">
    <property type="term" value="P:regulation of DNA-templated transcription"/>
    <property type="evidence" value="ECO:0007669"/>
    <property type="project" value="InterPro"/>
</dbReference>
<protein>
    <recommendedName>
        <fullName evidence="6">NAC domain-containing protein</fullName>
    </recommendedName>
</protein>
<dbReference type="AlphaFoldDB" id="A0A166CZF8"/>
<dbReference type="PANTHER" id="PTHR31719:SF179">
    <property type="entry name" value="OS08G0148400 PROTEIN"/>
    <property type="match status" value="1"/>
</dbReference>
<dbReference type="EMBL" id="LNRQ01000002">
    <property type="protein sequence ID" value="KZN04526.1"/>
    <property type="molecule type" value="Genomic_DNA"/>
</dbReference>
<keyword evidence="1" id="KW-0805">Transcription regulation</keyword>
<dbReference type="SUPFAM" id="SSF101941">
    <property type="entry name" value="NAC domain"/>
    <property type="match status" value="1"/>
</dbReference>
<evidence type="ECO:0000256" key="3">
    <source>
        <dbReference type="ARBA" id="ARBA00023163"/>
    </source>
</evidence>
<accession>A0A166CZF8</accession>
<feature type="domain" description="NAC" evidence="6">
    <location>
        <begin position="79"/>
        <end position="232"/>
    </location>
</feature>
<dbReference type="STRING" id="79200.A0A166CZF8"/>
<comment type="caution">
    <text evidence="7">The sequence shown here is derived from an EMBL/GenBank/DDBJ whole genome shotgun (WGS) entry which is preliminary data.</text>
</comment>
<dbReference type="InterPro" id="IPR036093">
    <property type="entry name" value="NAC_dom_sf"/>
</dbReference>
<keyword evidence="3" id="KW-0804">Transcription</keyword>
<dbReference type="PROSITE" id="PS51005">
    <property type="entry name" value="NAC"/>
    <property type="match status" value="1"/>
</dbReference>
<evidence type="ECO:0000259" key="6">
    <source>
        <dbReference type="PROSITE" id="PS51005"/>
    </source>
</evidence>
<keyword evidence="2" id="KW-0238">DNA-binding</keyword>
<feature type="compositionally biased region" description="Polar residues" evidence="5">
    <location>
        <begin position="242"/>
        <end position="254"/>
    </location>
</feature>
<dbReference type="Pfam" id="PF02365">
    <property type="entry name" value="NAM"/>
    <property type="match status" value="1"/>
</dbReference>
<dbReference type="PANTHER" id="PTHR31719">
    <property type="entry name" value="NAC TRANSCRIPTION FACTOR 56"/>
    <property type="match status" value="1"/>
</dbReference>
<organism evidence="7">
    <name type="scientific">Daucus carota subsp. sativus</name>
    <name type="common">Carrot</name>
    <dbReference type="NCBI Taxonomy" id="79200"/>
    <lineage>
        <taxon>Eukaryota</taxon>
        <taxon>Viridiplantae</taxon>
        <taxon>Streptophyta</taxon>
        <taxon>Embryophyta</taxon>
        <taxon>Tracheophyta</taxon>
        <taxon>Spermatophyta</taxon>
        <taxon>Magnoliopsida</taxon>
        <taxon>eudicotyledons</taxon>
        <taxon>Gunneridae</taxon>
        <taxon>Pentapetalae</taxon>
        <taxon>asterids</taxon>
        <taxon>campanulids</taxon>
        <taxon>Apiales</taxon>
        <taxon>Apiaceae</taxon>
        <taxon>Apioideae</taxon>
        <taxon>Scandiceae</taxon>
        <taxon>Daucinae</taxon>
        <taxon>Daucus</taxon>
        <taxon>Daucus sect. Daucus</taxon>
    </lineage>
</organism>
<name>A0A166CZF8_DAUCS</name>
<dbReference type="Gramene" id="KZN04526">
    <property type="protein sequence ID" value="KZN04526"/>
    <property type="gene ID" value="DCAR_005363"/>
</dbReference>
<proteinExistence type="predicted"/>
<dbReference type="Gene3D" id="2.170.150.80">
    <property type="entry name" value="NAC domain"/>
    <property type="match status" value="1"/>
</dbReference>
<dbReference type="InterPro" id="IPR003441">
    <property type="entry name" value="NAC-dom"/>
</dbReference>
<dbReference type="GO" id="GO:0003677">
    <property type="term" value="F:DNA binding"/>
    <property type="evidence" value="ECO:0007669"/>
    <property type="project" value="UniProtKB-KW"/>
</dbReference>
<evidence type="ECO:0000256" key="4">
    <source>
        <dbReference type="ARBA" id="ARBA00023242"/>
    </source>
</evidence>
<sequence length="413" mass="47239">MEKIDSKLQVDVDSVTTQNYENVKEEDEEATSNYNNGGLMAKDEPIIEIEDNADPVSNENIDYYPPVAVYVNDNDDIECLPGYRFNPFDHELIVHYLLRKVNKQRLPHNKIKEVELYKYNPEEITKTDQGLVEKEWYFFTPRDRKYKNGNRPNRAAGDGYWKATGADKKVSYKGEIVGYRKALVFYQGKAPKGDKTNWIMHEFRVQSPTERARTHDGDMRLDDWVLCRIYKKDDKVKKAPRQNHTVENSQSEENSPIRVPGEKSPATTAIQFPTPVTTNICRDVMESHLPCRIPANPFSFSDASLPNNLLFSPSLAVDSPQPLNDDAYDLPLFPNQFESYNQDEFNNISMDSLDDFSSLSNYKQNYEYVSTNNFRNDFVVFPNARKNNPGLPNNSLVVTSQSVASSPAGHSST</sequence>
<dbReference type="OMA" id="CGYRWHK"/>
<feature type="region of interest" description="Disordered" evidence="5">
    <location>
        <begin position="237"/>
        <end position="269"/>
    </location>
</feature>
<keyword evidence="4" id="KW-0539">Nucleus</keyword>
<evidence type="ECO:0000256" key="2">
    <source>
        <dbReference type="ARBA" id="ARBA00023125"/>
    </source>
</evidence>
<evidence type="ECO:0000256" key="5">
    <source>
        <dbReference type="SAM" id="MobiDB-lite"/>
    </source>
</evidence>
<gene>
    <name evidence="7" type="ORF">DCAR_005363</name>
</gene>
<reference evidence="7" key="1">
    <citation type="journal article" date="2016" name="Nat. Genet.">
        <title>A high-quality carrot genome assembly provides new insights into carotenoid accumulation and asterid genome evolution.</title>
        <authorList>
            <person name="Iorizzo M."/>
            <person name="Ellison S."/>
            <person name="Senalik D."/>
            <person name="Zeng P."/>
            <person name="Satapoomin P."/>
            <person name="Huang J."/>
            <person name="Bowman M."/>
            <person name="Iovene M."/>
            <person name="Sanseverino W."/>
            <person name="Cavagnaro P."/>
            <person name="Yildiz M."/>
            <person name="Macko-Podgorni A."/>
            <person name="Moranska E."/>
            <person name="Grzebelus E."/>
            <person name="Grzebelus D."/>
            <person name="Ashrafi H."/>
            <person name="Zheng Z."/>
            <person name="Cheng S."/>
            <person name="Spooner D."/>
            <person name="Van Deynze A."/>
            <person name="Simon P."/>
        </authorList>
    </citation>
    <scope>NUCLEOTIDE SEQUENCE [LARGE SCALE GENOMIC DNA]</scope>
    <source>
        <tissue evidence="7">Leaf</tissue>
    </source>
</reference>